<dbReference type="Proteomes" id="UP000008694">
    <property type="component" value="Unassembled WGS sequence"/>
</dbReference>
<evidence type="ECO:0000256" key="2">
    <source>
        <dbReference type="SAM" id="MobiDB-lite"/>
    </source>
</evidence>
<dbReference type="PANTHER" id="PTHR35766:SF1">
    <property type="entry name" value="OS08G0543600 PROTEIN"/>
    <property type="match status" value="1"/>
</dbReference>
<dbReference type="AlphaFoldDB" id="D7MTJ3"/>
<dbReference type="EMBL" id="GL348720">
    <property type="protein sequence ID" value="EFH42252.1"/>
    <property type="molecule type" value="Genomic_DNA"/>
</dbReference>
<sequence>MADESRRAEEALHASKHRLGKIDGMKFARVLRLGTVMKKDLWKKVDKILKMKGSHQCFCKRLEQLKLNQTDERTIYEEHIQEKEGQLSELTEQAELRERTEHYNQLWHGCQRQWFQFVEMERLHLHTVQQLQLELANIIQNSGNQFEAHGNSSESANVDVPSNGKNADNISSFTSSNDRATQNNRVDVYQLLILDAWVLLKRSNDSSALFDHASTRDSSASSASGTFSSCCTISVAAAKVHRCPDQNHVHSSQGIHGLISSDAKSDYQVPANGQSLGQGYGDVQGAQYGSSTPASSVNEQAVKSGNGDYLGPNHAENNFQDISSQFRDALRIDSNALNQKPEEANGQVSPGEHNGAGSIVPETLVSSGKAEWNLESALLDERSLLTCILCTIPAGGRIRISSMDLTTFMEGNFFRFDAQRAHGDGFVLKQKPNHIVVPTESGCFDCNICLETAHDPVVTLCGHLYCWPVYL</sequence>
<dbReference type="Gene3D" id="3.30.40.10">
    <property type="entry name" value="Zinc/RING finger domain, C3HC4 (zinc finger)"/>
    <property type="match status" value="1"/>
</dbReference>
<feature type="region of interest" description="Disordered" evidence="2">
    <location>
        <begin position="266"/>
        <end position="315"/>
    </location>
</feature>
<dbReference type="STRING" id="81972.D7MTJ3"/>
<feature type="coiled-coil region" evidence="1">
    <location>
        <begin position="73"/>
        <end position="100"/>
    </location>
</feature>
<dbReference type="PANTHER" id="PTHR35766">
    <property type="entry name" value="OS08G0543600 PROTEIN"/>
    <property type="match status" value="1"/>
</dbReference>
<accession>D7MTJ3</accession>
<evidence type="ECO:0000313" key="4">
    <source>
        <dbReference type="Proteomes" id="UP000008694"/>
    </source>
</evidence>
<evidence type="ECO:0000256" key="1">
    <source>
        <dbReference type="SAM" id="Coils"/>
    </source>
</evidence>
<protein>
    <submittedName>
        <fullName evidence="3">Uncharacterized protein</fullName>
    </submittedName>
</protein>
<dbReference type="InterPro" id="IPR013083">
    <property type="entry name" value="Znf_RING/FYVE/PHD"/>
</dbReference>
<dbReference type="eggNOG" id="KOG0823">
    <property type="taxonomic scope" value="Eukaryota"/>
</dbReference>
<keyword evidence="1" id="KW-0175">Coiled coil</keyword>
<feature type="compositionally biased region" description="Polar residues" evidence="2">
    <location>
        <begin position="287"/>
        <end position="303"/>
    </location>
</feature>
<gene>
    <name evidence="3" type="ORF">ARALYDRAFT_357624</name>
</gene>
<dbReference type="Gramene" id="fgenesh1_pg.C_scaffold_8001411">
    <property type="protein sequence ID" value="fgenesh1_pg.C_scaffold_8001411"/>
    <property type="gene ID" value="fgenesh1_pg.C_scaffold_8001411"/>
</dbReference>
<reference evidence="4" key="1">
    <citation type="journal article" date="2011" name="Nat. Genet.">
        <title>The Arabidopsis lyrata genome sequence and the basis of rapid genome size change.</title>
        <authorList>
            <person name="Hu T.T."/>
            <person name="Pattyn P."/>
            <person name="Bakker E.G."/>
            <person name="Cao J."/>
            <person name="Cheng J.-F."/>
            <person name="Clark R.M."/>
            <person name="Fahlgren N."/>
            <person name="Fawcett J.A."/>
            <person name="Grimwood J."/>
            <person name="Gundlach H."/>
            <person name="Haberer G."/>
            <person name="Hollister J.D."/>
            <person name="Ossowski S."/>
            <person name="Ottilar R.P."/>
            <person name="Salamov A.A."/>
            <person name="Schneeberger K."/>
            <person name="Spannagl M."/>
            <person name="Wang X."/>
            <person name="Yang L."/>
            <person name="Nasrallah M.E."/>
            <person name="Bergelson J."/>
            <person name="Carrington J.C."/>
            <person name="Gaut B.S."/>
            <person name="Schmutz J."/>
            <person name="Mayer K.F.X."/>
            <person name="Van de Peer Y."/>
            <person name="Grigoriev I.V."/>
            <person name="Nordborg M."/>
            <person name="Weigel D."/>
            <person name="Guo Y.-L."/>
        </authorList>
    </citation>
    <scope>NUCLEOTIDE SEQUENCE [LARGE SCALE GENOMIC DNA]</scope>
    <source>
        <strain evidence="4">cv. MN47</strain>
    </source>
</reference>
<dbReference type="SUPFAM" id="SSF57850">
    <property type="entry name" value="RING/U-box"/>
    <property type="match status" value="1"/>
</dbReference>
<evidence type="ECO:0000313" key="3">
    <source>
        <dbReference type="EMBL" id="EFH42252.1"/>
    </source>
</evidence>
<organism evidence="4">
    <name type="scientific">Arabidopsis lyrata subsp. lyrata</name>
    <name type="common">Lyre-leaved rock-cress</name>
    <dbReference type="NCBI Taxonomy" id="81972"/>
    <lineage>
        <taxon>Eukaryota</taxon>
        <taxon>Viridiplantae</taxon>
        <taxon>Streptophyta</taxon>
        <taxon>Embryophyta</taxon>
        <taxon>Tracheophyta</taxon>
        <taxon>Spermatophyta</taxon>
        <taxon>Magnoliopsida</taxon>
        <taxon>eudicotyledons</taxon>
        <taxon>Gunneridae</taxon>
        <taxon>Pentapetalae</taxon>
        <taxon>rosids</taxon>
        <taxon>malvids</taxon>
        <taxon>Brassicales</taxon>
        <taxon>Brassicaceae</taxon>
        <taxon>Camelineae</taxon>
        <taxon>Arabidopsis</taxon>
    </lineage>
</organism>
<name>D7MTJ3_ARALL</name>
<proteinExistence type="predicted"/>
<dbReference type="HOGENOM" id="CLU_580548_0_0_1"/>
<keyword evidence="4" id="KW-1185">Reference proteome</keyword>